<reference evidence="1 2" key="1">
    <citation type="submission" date="2018-05" db="EMBL/GenBank/DDBJ databases">
        <title>Coraliomargarita sinensis sp. nov., isolated from a marine solar saltern.</title>
        <authorList>
            <person name="Zhou L.Y."/>
        </authorList>
    </citation>
    <scope>NUCLEOTIDE SEQUENCE [LARGE SCALE GENOMIC DNA]</scope>
    <source>
        <strain evidence="1 2">WN38</strain>
    </source>
</reference>
<sequence>MFCIEPVGLADAAGSFSSLSTVGNHTNLSKKTMMNKIHTRIKSLRRAAALAFALTLGLNFVPAAASADGYEKESVLHDKMEVMQDHYRSLGRGLRRPSAEDLPDFLDAVQQLQVLTVQTKTLVPPMANSLPEGKRPAFVMAYRQKQLDTLRTLIDMEEALLEADFEKANELFDALKKHKSEGHESFKEDD</sequence>
<proteinExistence type="predicted"/>
<comment type="caution">
    <text evidence="1">The sequence shown here is derived from an EMBL/GenBank/DDBJ whole genome shotgun (WGS) entry which is preliminary data.</text>
</comment>
<gene>
    <name evidence="1" type="ORF">DDZ13_03745</name>
</gene>
<name>A0A317ZLN6_9BACT</name>
<keyword evidence="2" id="KW-1185">Reference proteome</keyword>
<dbReference type="InParanoid" id="A0A317ZLN6"/>
<organism evidence="1 2">
    <name type="scientific">Coraliomargarita sinensis</name>
    <dbReference type="NCBI Taxonomy" id="2174842"/>
    <lineage>
        <taxon>Bacteria</taxon>
        <taxon>Pseudomonadati</taxon>
        <taxon>Verrucomicrobiota</taxon>
        <taxon>Opitutia</taxon>
        <taxon>Puniceicoccales</taxon>
        <taxon>Coraliomargaritaceae</taxon>
        <taxon>Coraliomargarita</taxon>
    </lineage>
</organism>
<evidence type="ECO:0000313" key="1">
    <source>
        <dbReference type="EMBL" id="PXA05087.1"/>
    </source>
</evidence>
<evidence type="ECO:0000313" key="2">
    <source>
        <dbReference type="Proteomes" id="UP000247099"/>
    </source>
</evidence>
<dbReference type="Proteomes" id="UP000247099">
    <property type="component" value="Unassembled WGS sequence"/>
</dbReference>
<protein>
    <recommendedName>
        <fullName evidence="3">Cytochrome b562</fullName>
    </recommendedName>
</protein>
<accession>A0A317ZLN6</accession>
<dbReference type="AlphaFoldDB" id="A0A317ZLN6"/>
<dbReference type="Gene3D" id="1.20.120.10">
    <property type="entry name" value="Cytochrome c/b562"/>
    <property type="match status" value="1"/>
</dbReference>
<evidence type="ECO:0008006" key="3">
    <source>
        <dbReference type="Google" id="ProtNLM"/>
    </source>
</evidence>
<dbReference type="EMBL" id="QHJQ01000002">
    <property type="protein sequence ID" value="PXA05087.1"/>
    <property type="molecule type" value="Genomic_DNA"/>
</dbReference>